<organism evidence="2 3">
    <name type="scientific">Pedosphaera parvula (strain Ellin514)</name>
    <dbReference type="NCBI Taxonomy" id="320771"/>
    <lineage>
        <taxon>Bacteria</taxon>
        <taxon>Pseudomonadati</taxon>
        <taxon>Verrucomicrobiota</taxon>
        <taxon>Pedosphaerae</taxon>
        <taxon>Pedosphaerales</taxon>
        <taxon>Pedosphaeraceae</taxon>
        <taxon>Pedosphaera</taxon>
    </lineage>
</organism>
<dbReference type="Pfam" id="PF23981">
    <property type="entry name" value="DUF7305"/>
    <property type="match status" value="1"/>
</dbReference>
<proteinExistence type="predicted"/>
<sequence>MIIIALTVVAITAIMLGSYLTLVQYQTASVARSQAWNASVAVSEAGIEEGMSLMNRCYPSPKGDKWIWTAGITSDNWSPWASNITSIHRDIYTNGYGVYSYDVAINITGGNPVITATGFVPFASTPWIFGSNQFVGLSFPLQPFVAAAGLSSGGQSAGKITRVVQVDTKLDIIFTRSLSTSNDITMNGGILVDSYNSTNIAFSSWVTNATWGTNLVYNPNKRSDHGDVATDSSLANAADLGKADIYGTLHTGPGSTNTTASLGNGGAVGSLDYINKGGTGFQSNSWSYDMNVSFPPVPVPTTGSPPTPKTGSYLGTNYTYSLSSADQIYQLNQPLSGTVVVTAPNTILWAKAGISFSGQDGLYIAPGASVQIYVGDNSGSPVPCNLTGQGGMNANGYAVNCQLYGLATCTSISMSGNAAFVGTIYAPYADLTGNGGGKDPNDVMGSIIVKSATFNGHFSFHFDEALATSGPARGWIARNWREINYTGN</sequence>
<dbReference type="Proteomes" id="UP000003688">
    <property type="component" value="Unassembled WGS sequence"/>
</dbReference>
<protein>
    <recommendedName>
        <fullName evidence="1">DUF7305 domain-containing protein</fullName>
    </recommendedName>
</protein>
<gene>
    <name evidence="2" type="ORF">Cflav_PD4273</name>
</gene>
<name>B9XF96_PEDPL</name>
<dbReference type="InterPro" id="IPR055729">
    <property type="entry name" value="DUF7305"/>
</dbReference>
<evidence type="ECO:0000313" key="3">
    <source>
        <dbReference type="Proteomes" id="UP000003688"/>
    </source>
</evidence>
<evidence type="ECO:0000313" key="2">
    <source>
        <dbReference type="EMBL" id="EEF61594.1"/>
    </source>
</evidence>
<keyword evidence="3" id="KW-1185">Reference proteome</keyword>
<reference evidence="2 3" key="1">
    <citation type="journal article" date="2011" name="J. Bacteriol.">
        <title>Genome sequence of 'Pedosphaera parvula' Ellin514, an aerobic Verrucomicrobial isolate from pasture soil.</title>
        <authorList>
            <person name="Kant R."/>
            <person name="van Passel M.W."/>
            <person name="Sangwan P."/>
            <person name="Palva A."/>
            <person name="Lucas S."/>
            <person name="Copeland A."/>
            <person name="Lapidus A."/>
            <person name="Glavina Del Rio T."/>
            <person name="Dalin E."/>
            <person name="Tice H."/>
            <person name="Bruce D."/>
            <person name="Goodwin L."/>
            <person name="Pitluck S."/>
            <person name="Chertkov O."/>
            <person name="Larimer F.W."/>
            <person name="Land M.L."/>
            <person name="Hauser L."/>
            <person name="Brettin T.S."/>
            <person name="Detter J.C."/>
            <person name="Han S."/>
            <person name="de Vos W.M."/>
            <person name="Janssen P.H."/>
            <person name="Smidt H."/>
        </authorList>
    </citation>
    <scope>NUCLEOTIDE SEQUENCE [LARGE SCALE GENOMIC DNA]</scope>
    <source>
        <strain evidence="2 3">Ellin514</strain>
    </source>
</reference>
<evidence type="ECO:0000259" key="1">
    <source>
        <dbReference type="Pfam" id="PF23981"/>
    </source>
</evidence>
<dbReference type="AlphaFoldDB" id="B9XF96"/>
<comment type="caution">
    <text evidence="2">The sequence shown here is derived from an EMBL/GenBank/DDBJ whole genome shotgun (WGS) entry which is preliminary data.</text>
</comment>
<accession>B9XF96</accession>
<dbReference type="STRING" id="320771.Cflav_PD4273"/>
<feature type="domain" description="DUF7305" evidence="1">
    <location>
        <begin position="346"/>
        <end position="468"/>
    </location>
</feature>
<dbReference type="EMBL" id="ABOX02000009">
    <property type="protein sequence ID" value="EEF61594.1"/>
    <property type="molecule type" value="Genomic_DNA"/>
</dbReference>